<protein>
    <submittedName>
        <fullName evidence="1">Uncharacterized protein</fullName>
    </submittedName>
</protein>
<organism evidence="1 2">
    <name type="scientific">Rubus argutus</name>
    <name type="common">Southern blackberry</name>
    <dbReference type="NCBI Taxonomy" id="59490"/>
    <lineage>
        <taxon>Eukaryota</taxon>
        <taxon>Viridiplantae</taxon>
        <taxon>Streptophyta</taxon>
        <taxon>Embryophyta</taxon>
        <taxon>Tracheophyta</taxon>
        <taxon>Spermatophyta</taxon>
        <taxon>Magnoliopsida</taxon>
        <taxon>eudicotyledons</taxon>
        <taxon>Gunneridae</taxon>
        <taxon>Pentapetalae</taxon>
        <taxon>rosids</taxon>
        <taxon>fabids</taxon>
        <taxon>Rosales</taxon>
        <taxon>Rosaceae</taxon>
        <taxon>Rosoideae</taxon>
        <taxon>Rosoideae incertae sedis</taxon>
        <taxon>Rubus</taxon>
    </lineage>
</organism>
<sequence length="165" mass="18254">MLCSPCRCQVYRSSLICRPTPPLPASASPHFNHHLCQPRPPPVSPPCSLPRRAQPRHCQSNPGCAPIPFPIAPPCSLPPSPAFTVTVLRCLARIDLFFQATQRRLRPSLPAGVPPVQRLSPSLHALRRTLVPTPALLLCGEDEDIKEALHGLDFREETKKMEIRV</sequence>
<name>A0AAW1WWS6_RUBAR</name>
<reference evidence="1 2" key="1">
    <citation type="journal article" date="2023" name="G3 (Bethesda)">
        <title>A chromosome-length genome assembly and annotation of blackberry (Rubus argutus, cv. 'Hillquist').</title>
        <authorList>
            <person name="Bruna T."/>
            <person name="Aryal R."/>
            <person name="Dudchenko O."/>
            <person name="Sargent D.J."/>
            <person name="Mead D."/>
            <person name="Buti M."/>
            <person name="Cavallini A."/>
            <person name="Hytonen T."/>
            <person name="Andres J."/>
            <person name="Pham M."/>
            <person name="Weisz D."/>
            <person name="Mascagni F."/>
            <person name="Usai G."/>
            <person name="Natali L."/>
            <person name="Bassil N."/>
            <person name="Fernandez G.E."/>
            <person name="Lomsadze A."/>
            <person name="Armour M."/>
            <person name="Olukolu B."/>
            <person name="Poorten T."/>
            <person name="Britton C."/>
            <person name="Davik J."/>
            <person name="Ashrafi H."/>
            <person name="Aiden E.L."/>
            <person name="Borodovsky M."/>
            <person name="Worthington M."/>
        </authorList>
    </citation>
    <scope>NUCLEOTIDE SEQUENCE [LARGE SCALE GENOMIC DNA]</scope>
    <source>
        <strain evidence="1">PI 553951</strain>
    </source>
</reference>
<proteinExistence type="predicted"/>
<dbReference type="EMBL" id="JBEDUW010000005">
    <property type="protein sequence ID" value="KAK9928827.1"/>
    <property type="molecule type" value="Genomic_DNA"/>
</dbReference>
<evidence type="ECO:0000313" key="1">
    <source>
        <dbReference type="EMBL" id="KAK9928827.1"/>
    </source>
</evidence>
<comment type="caution">
    <text evidence="1">The sequence shown here is derived from an EMBL/GenBank/DDBJ whole genome shotgun (WGS) entry which is preliminary data.</text>
</comment>
<dbReference type="AlphaFoldDB" id="A0AAW1WWS6"/>
<dbReference type="Proteomes" id="UP001457282">
    <property type="component" value="Unassembled WGS sequence"/>
</dbReference>
<evidence type="ECO:0000313" key="2">
    <source>
        <dbReference type="Proteomes" id="UP001457282"/>
    </source>
</evidence>
<gene>
    <name evidence="1" type="ORF">M0R45_025947</name>
</gene>
<keyword evidence="2" id="KW-1185">Reference proteome</keyword>
<accession>A0AAW1WWS6</accession>